<proteinExistence type="predicted"/>
<evidence type="ECO:0000313" key="1">
    <source>
        <dbReference type="EMBL" id="OGC80105.1"/>
    </source>
</evidence>
<reference evidence="1 2" key="1">
    <citation type="journal article" date="2016" name="Nat. Commun.">
        <title>Thousands of microbial genomes shed light on interconnected biogeochemical processes in an aquifer system.</title>
        <authorList>
            <person name="Anantharaman K."/>
            <person name="Brown C.T."/>
            <person name="Hug L.A."/>
            <person name="Sharon I."/>
            <person name="Castelle C.J."/>
            <person name="Probst A.J."/>
            <person name="Thomas B.C."/>
            <person name="Singh A."/>
            <person name="Wilkins M.J."/>
            <person name="Karaoz U."/>
            <person name="Brodie E.L."/>
            <person name="Williams K.H."/>
            <person name="Hubbard S.S."/>
            <person name="Banfield J.F."/>
        </authorList>
    </citation>
    <scope>NUCLEOTIDE SEQUENCE [LARGE SCALE GENOMIC DNA]</scope>
</reference>
<evidence type="ECO:0000313" key="2">
    <source>
        <dbReference type="Proteomes" id="UP000176185"/>
    </source>
</evidence>
<gene>
    <name evidence="1" type="ORF">A2943_03310</name>
</gene>
<dbReference type="STRING" id="1797243.A2943_03310"/>
<dbReference type="Proteomes" id="UP000176185">
    <property type="component" value="Unassembled WGS sequence"/>
</dbReference>
<name>A0A1F4XEM4_9BACT</name>
<accession>A0A1F4XEM4</accession>
<dbReference type="EMBL" id="MEWX01000029">
    <property type="protein sequence ID" value="OGC80105.1"/>
    <property type="molecule type" value="Genomic_DNA"/>
</dbReference>
<dbReference type="AlphaFoldDB" id="A0A1F4XEM4"/>
<sequence length="107" mass="11487">MHQIIHFRLIATRVAALLGGLVTLLAFLYGGLLLGAVAHTAAQTKIERQVHALAEKVHTFETQYFAALRSITPAAAQERGFVAPAEITTVFATAASRTLTLQGFKSL</sequence>
<protein>
    <submittedName>
        <fullName evidence="1">Uncharacterized protein</fullName>
    </submittedName>
</protein>
<comment type="caution">
    <text evidence="1">The sequence shown here is derived from an EMBL/GenBank/DDBJ whole genome shotgun (WGS) entry which is preliminary data.</text>
</comment>
<organism evidence="1 2">
    <name type="scientific">Candidatus Adlerbacteria bacterium RIFCSPLOWO2_01_FULL_51_16</name>
    <dbReference type="NCBI Taxonomy" id="1797243"/>
    <lineage>
        <taxon>Bacteria</taxon>
        <taxon>Candidatus Adleribacteriota</taxon>
    </lineage>
</organism>